<sequence>MLSKNVISNSCTASTAALIQTVTLLRTVTLFRTVALLQSDRTPTQMVAGFRSDATIPNSSQRSRHEQVYYSRKTDSVRFRVRRSVRLPRSAQGFGLDHVLETAWSRSAYRPSPQRSSSQLTRSTQLPMVNSARGGQLSSQRSRHEQVYCSKKTDSIQFRVRRSVRLPRLAQAFGLDHVLETARSRSRRRPSHQRRSSQLTRSISLRWSTQLVEMNSALCLDTTYDLKQLANRPLSI</sequence>
<proteinExistence type="predicted"/>
<evidence type="ECO:0000313" key="2">
    <source>
        <dbReference type="EMBL" id="KZV24748.1"/>
    </source>
</evidence>
<name>A0A2Z7ATQ1_9LAMI</name>
<evidence type="ECO:0000313" key="3">
    <source>
        <dbReference type="Proteomes" id="UP000250235"/>
    </source>
</evidence>
<keyword evidence="3" id="KW-1185">Reference proteome</keyword>
<protein>
    <submittedName>
        <fullName evidence="2">Uncharacterized protein</fullName>
    </submittedName>
</protein>
<feature type="compositionally biased region" description="Low complexity" evidence="1">
    <location>
        <begin position="110"/>
        <end position="127"/>
    </location>
</feature>
<organism evidence="2 3">
    <name type="scientific">Dorcoceras hygrometricum</name>
    <dbReference type="NCBI Taxonomy" id="472368"/>
    <lineage>
        <taxon>Eukaryota</taxon>
        <taxon>Viridiplantae</taxon>
        <taxon>Streptophyta</taxon>
        <taxon>Embryophyta</taxon>
        <taxon>Tracheophyta</taxon>
        <taxon>Spermatophyta</taxon>
        <taxon>Magnoliopsida</taxon>
        <taxon>eudicotyledons</taxon>
        <taxon>Gunneridae</taxon>
        <taxon>Pentapetalae</taxon>
        <taxon>asterids</taxon>
        <taxon>lamiids</taxon>
        <taxon>Lamiales</taxon>
        <taxon>Gesneriaceae</taxon>
        <taxon>Didymocarpoideae</taxon>
        <taxon>Trichosporeae</taxon>
        <taxon>Loxocarpinae</taxon>
        <taxon>Dorcoceras</taxon>
    </lineage>
</organism>
<evidence type="ECO:0000256" key="1">
    <source>
        <dbReference type="SAM" id="MobiDB-lite"/>
    </source>
</evidence>
<dbReference type="AlphaFoldDB" id="A0A2Z7ATQ1"/>
<gene>
    <name evidence="2" type="ORF">F511_29800</name>
</gene>
<feature type="region of interest" description="Disordered" evidence="1">
    <location>
        <begin position="108"/>
        <end position="148"/>
    </location>
</feature>
<reference evidence="2 3" key="1">
    <citation type="journal article" date="2015" name="Proc. Natl. Acad. Sci. U.S.A.">
        <title>The resurrection genome of Boea hygrometrica: A blueprint for survival of dehydration.</title>
        <authorList>
            <person name="Xiao L."/>
            <person name="Yang G."/>
            <person name="Zhang L."/>
            <person name="Yang X."/>
            <person name="Zhao S."/>
            <person name="Ji Z."/>
            <person name="Zhou Q."/>
            <person name="Hu M."/>
            <person name="Wang Y."/>
            <person name="Chen M."/>
            <person name="Xu Y."/>
            <person name="Jin H."/>
            <person name="Xiao X."/>
            <person name="Hu G."/>
            <person name="Bao F."/>
            <person name="Hu Y."/>
            <person name="Wan P."/>
            <person name="Li L."/>
            <person name="Deng X."/>
            <person name="Kuang T."/>
            <person name="Xiang C."/>
            <person name="Zhu J.K."/>
            <person name="Oliver M.J."/>
            <person name="He Y."/>
        </authorList>
    </citation>
    <scope>NUCLEOTIDE SEQUENCE [LARGE SCALE GENOMIC DNA]</scope>
    <source>
        <strain evidence="3">cv. XS01</strain>
    </source>
</reference>
<dbReference type="Proteomes" id="UP000250235">
    <property type="component" value="Unassembled WGS sequence"/>
</dbReference>
<dbReference type="EMBL" id="KV012520">
    <property type="protein sequence ID" value="KZV24748.1"/>
    <property type="molecule type" value="Genomic_DNA"/>
</dbReference>
<accession>A0A2Z7ATQ1</accession>